<accession>A0ABS6F3M7</accession>
<feature type="transmembrane region" description="Helical" evidence="2">
    <location>
        <begin position="20"/>
        <end position="42"/>
    </location>
</feature>
<evidence type="ECO:0000313" key="4">
    <source>
        <dbReference type="Proteomes" id="UP000736583"/>
    </source>
</evidence>
<keyword evidence="4" id="KW-1185">Reference proteome</keyword>
<dbReference type="RefSeq" id="WP_216457561.1">
    <property type="nucleotide sequence ID" value="NZ_JAHLQL010000005.1"/>
</dbReference>
<keyword evidence="1" id="KW-0175">Coiled coil</keyword>
<gene>
    <name evidence="3" type="ORF">KQI89_14005</name>
</gene>
<protein>
    <recommendedName>
        <fullName evidence="5">Secreted protein</fullName>
    </recommendedName>
</protein>
<proteinExistence type="predicted"/>
<feature type="coiled-coil region" evidence="1">
    <location>
        <begin position="46"/>
        <end position="78"/>
    </location>
</feature>
<sequence length="266" mass="30668">MGKPSIFSKDYERKMKRRKFKILFIGLIVALVVGTILCSGYISNFIQETKKQYLADKQKEEEKEKEVLDKNKDSSEESSLIKEEKDIAKEEQLYYEIKLTDDTIVKLVYEGKDENIKYKFAETDGNKIYFDINPSGKKLLIYEEGTQNLFIYDTNGNYVDGTMKNFTSGSAGKTFDKDTELGKNPSYIWCGMPKFYSDTQIAFISQLPWFGKEDKYIWTLDLDAKSYNNTNIQGRNIIINGMQDKGLEISLDGVLNYMTKDGNIVQ</sequence>
<keyword evidence="2" id="KW-0472">Membrane</keyword>
<comment type="caution">
    <text evidence="3">The sequence shown here is derived from an EMBL/GenBank/DDBJ whole genome shotgun (WGS) entry which is preliminary data.</text>
</comment>
<keyword evidence="2" id="KW-0812">Transmembrane</keyword>
<name>A0ABS6F3M7_9CLOT</name>
<evidence type="ECO:0000256" key="1">
    <source>
        <dbReference type="SAM" id="Coils"/>
    </source>
</evidence>
<reference evidence="3 4" key="1">
    <citation type="submission" date="2021-06" db="EMBL/GenBank/DDBJ databases">
        <authorList>
            <person name="Sun Q."/>
            <person name="Li D."/>
        </authorList>
    </citation>
    <scope>NUCLEOTIDE SEQUENCE [LARGE SCALE GENOMIC DNA]</scope>
    <source>
        <strain evidence="3 4">MSJ-4</strain>
    </source>
</reference>
<evidence type="ECO:0008006" key="5">
    <source>
        <dbReference type="Google" id="ProtNLM"/>
    </source>
</evidence>
<dbReference type="Proteomes" id="UP000736583">
    <property type="component" value="Unassembled WGS sequence"/>
</dbReference>
<evidence type="ECO:0000256" key="2">
    <source>
        <dbReference type="SAM" id="Phobius"/>
    </source>
</evidence>
<evidence type="ECO:0000313" key="3">
    <source>
        <dbReference type="EMBL" id="MBU5592863.1"/>
    </source>
</evidence>
<organism evidence="3 4">
    <name type="scientific">Clostridium simiarum</name>
    <dbReference type="NCBI Taxonomy" id="2841506"/>
    <lineage>
        <taxon>Bacteria</taxon>
        <taxon>Bacillati</taxon>
        <taxon>Bacillota</taxon>
        <taxon>Clostridia</taxon>
        <taxon>Eubacteriales</taxon>
        <taxon>Clostridiaceae</taxon>
        <taxon>Clostridium</taxon>
    </lineage>
</organism>
<keyword evidence="2" id="KW-1133">Transmembrane helix</keyword>
<dbReference type="EMBL" id="JAHLQL010000005">
    <property type="protein sequence ID" value="MBU5592863.1"/>
    <property type="molecule type" value="Genomic_DNA"/>
</dbReference>